<dbReference type="Pfam" id="PF07589">
    <property type="entry name" value="PEP-CTERM"/>
    <property type="match status" value="1"/>
</dbReference>
<name>A0ABZ0IC56_9GAMM</name>
<reference evidence="3 4" key="1">
    <citation type="submission" date="2023-10" db="EMBL/GenBank/DDBJ databases">
        <title>Two novel species belonging to the OM43/NOR5 clade.</title>
        <authorList>
            <person name="Park M."/>
        </authorList>
    </citation>
    <scope>NUCLEOTIDE SEQUENCE [LARGE SCALE GENOMIC DNA]</scope>
    <source>
        <strain evidence="3 4">IMCC45268</strain>
    </source>
</reference>
<evidence type="ECO:0000313" key="3">
    <source>
        <dbReference type="EMBL" id="WOJ95970.1"/>
    </source>
</evidence>
<gene>
    <name evidence="3" type="ORF">R0137_12040</name>
</gene>
<dbReference type="RefSeq" id="WP_407326662.1">
    <property type="nucleotide sequence ID" value="NZ_CP136865.1"/>
</dbReference>
<protein>
    <submittedName>
        <fullName evidence="3">PEP-CTERM sorting domain-containing protein</fullName>
    </submittedName>
</protein>
<proteinExistence type="predicted"/>
<organism evidence="3 4">
    <name type="scientific">Congregibacter brevis</name>
    <dbReference type="NCBI Taxonomy" id="3081201"/>
    <lineage>
        <taxon>Bacteria</taxon>
        <taxon>Pseudomonadati</taxon>
        <taxon>Pseudomonadota</taxon>
        <taxon>Gammaproteobacteria</taxon>
        <taxon>Cellvibrionales</taxon>
        <taxon>Halieaceae</taxon>
        <taxon>Congregibacter</taxon>
    </lineage>
</organism>
<keyword evidence="4" id="KW-1185">Reference proteome</keyword>
<evidence type="ECO:0000259" key="2">
    <source>
        <dbReference type="Pfam" id="PF07589"/>
    </source>
</evidence>
<dbReference type="Proteomes" id="UP001626549">
    <property type="component" value="Chromosome"/>
</dbReference>
<keyword evidence="1" id="KW-0732">Signal</keyword>
<dbReference type="InterPro" id="IPR013424">
    <property type="entry name" value="Ice-binding_C"/>
</dbReference>
<sequence>MFGRLVAGLVVFGLATSAHAGLINLVQNGEFDDTAINPTKWNPTDVAHWDSSEGKIEIWNESFQWGTDLGSDGLATGQHAEITWKTDKSEIWTTFVIPEWFAAGSTAHFSFDYQNRKSSGILASVNVNGSETNAFSVSSAGSWQGMSAGIDGLVSGDNVQLLFRSQGGGSSGAHIDQVEFNVAVPVPGTVALLGLGLAGLGFSRRKTA</sequence>
<evidence type="ECO:0000313" key="4">
    <source>
        <dbReference type="Proteomes" id="UP001626549"/>
    </source>
</evidence>
<evidence type="ECO:0000256" key="1">
    <source>
        <dbReference type="SAM" id="SignalP"/>
    </source>
</evidence>
<accession>A0ABZ0IC56</accession>
<feature type="domain" description="Ice-binding protein C-terminal" evidence="2">
    <location>
        <begin position="183"/>
        <end position="205"/>
    </location>
</feature>
<dbReference type="NCBIfam" id="TIGR02595">
    <property type="entry name" value="PEP_CTERM"/>
    <property type="match status" value="1"/>
</dbReference>
<feature type="chain" id="PRO_5046684443" evidence="1">
    <location>
        <begin position="21"/>
        <end position="208"/>
    </location>
</feature>
<dbReference type="EMBL" id="CP136865">
    <property type="protein sequence ID" value="WOJ95970.1"/>
    <property type="molecule type" value="Genomic_DNA"/>
</dbReference>
<feature type="signal peptide" evidence="1">
    <location>
        <begin position="1"/>
        <end position="20"/>
    </location>
</feature>